<dbReference type="PANTHER" id="PTHR24421:SF10">
    <property type="entry name" value="NITRATE_NITRITE SENSOR PROTEIN NARQ"/>
    <property type="match status" value="1"/>
</dbReference>
<evidence type="ECO:0000256" key="3">
    <source>
        <dbReference type="ARBA" id="ARBA00022553"/>
    </source>
</evidence>
<keyword evidence="6 13" id="KW-0418">Kinase</keyword>
<evidence type="ECO:0000259" key="10">
    <source>
        <dbReference type="Pfam" id="PF02518"/>
    </source>
</evidence>
<evidence type="ECO:0000313" key="14">
    <source>
        <dbReference type="Proteomes" id="UP001519332"/>
    </source>
</evidence>
<evidence type="ECO:0000256" key="6">
    <source>
        <dbReference type="ARBA" id="ARBA00022777"/>
    </source>
</evidence>
<keyword evidence="14" id="KW-1185">Reference proteome</keyword>
<reference evidence="13 14" key="1">
    <citation type="submission" date="2021-03" db="EMBL/GenBank/DDBJ databases">
        <title>Sequencing the genomes of 1000 actinobacteria strains.</title>
        <authorList>
            <person name="Klenk H.-P."/>
        </authorList>
    </citation>
    <scope>NUCLEOTIDE SEQUENCE [LARGE SCALE GENOMIC DNA]</scope>
    <source>
        <strain evidence="13 14">DSM 46670</strain>
    </source>
</reference>
<dbReference type="Proteomes" id="UP001519332">
    <property type="component" value="Unassembled WGS sequence"/>
</dbReference>
<feature type="domain" description="Signal transduction histidine kinase subgroup 3 dimerisation and phosphoacceptor" evidence="11">
    <location>
        <begin position="399"/>
        <end position="466"/>
    </location>
</feature>
<dbReference type="EC" id="2.7.13.3" evidence="2"/>
<dbReference type="EMBL" id="JAGINW010000001">
    <property type="protein sequence ID" value="MBP2324507.1"/>
    <property type="molecule type" value="Genomic_DNA"/>
</dbReference>
<feature type="domain" description="Histidine kinase/HSP90-like ATPase" evidence="10">
    <location>
        <begin position="503"/>
        <end position="587"/>
    </location>
</feature>
<dbReference type="GO" id="GO:0016301">
    <property type="term" value="F:kinase activity"/>
    <property type="evidence" value="ECO:0007669"/>
    <property type="project" value="UniProtKB-KW"/>
</dbReference>
<evidence type="ECO:0000256" key="4">
    <source>
        <dbReference type="ARBA" id="ARBA00022679"/>
    </source>
</evidence>
<dbReference type="SUPFAM" id="SSF55874">
    <property type="entry name" value="ATPase domain of HSP90 chaperone/DNA topoisomerase II/histidine kinase"/>
    <property type="match status" value="1"/>
</dbReference>
<evidence type="ECO:0000256" key="9">
    <source>
        <dbReference type="SAM" id="Phobius"/>
    </source>
</evidence>
<evidence type="ECO:0000256" key="2">
    <source>
        <dbReference type="ARBA" id="ARBA00012438"/>
    </source>
</evidence>
<dbReference type="Pfam" id="PF02518">
    <property type="entry name" value="HATPase_c"/>
    <property type="match status" value="1"/>
</dbReference>
<comment type="caution">
    <text evidence="13">The sequence shown here is derived from an EMBL/GenBank/DDBJ whole genome shotgun (WGS) entry which is preliminary data.</text>
</comment>
<dbReference type="Pfam" id="PF07730">
    <property type="entry name" value="HisKA_3"/>
    <property type="match status" value="1"/>
</dbReference>
<feature type="transmembrane region" description="Helical" evidence="9">
    <location>
        <begin position="122"/>
        <end position="145"/>
    </location>
</feature>
<dbReference type="PANTHER" id="PTHR24421">
    <property type="entry name" value="NITRATE/NITRITE SENSOR PROTEIN NARX-RELATED"/>
    <property type="match status" value="1"/>
</dbReference>
<feature type="transmembrane region" description="Helical" evidence="9">
    <location>
        <begin position="280"/>
        <end position="309"/>
    </location>
</feature>
<dbReference type="InterPro" id="IPR036890">
    <property type="entry name" value="HATPase_C_sf"/>
</dbReference>
<feature type="transmembrane region" description="Helical" evidence="9">
    <location>
        <begin position="152"/>
        <end position="171"/>
    </location>
</feature>
<dbReference type="InterPro" id="IPR025828">
    <property type="entry name" value="Put_sensor_dom"/>
</dbReference>
<feature type="transmembrane region" description="Helical" evidence="9">
    <location>
        <begin position="203"/>
        <end position="231"/>
    </location>
</feature>
<comment type="catalytic activity">
    <reaction evidence="1">
        <text>ATP + protein L-histidine = ADP + protein N-phospho-L-histidine.</text>
        <dbReference type="EC" id="2.7.13.3"/>
    </reaction>
</comment>
<keyword evidence="8" id="KW-0902">Two-component regulatory system</keyword>
<dbReference type="Gene3D" id="3.30.565.10">
    <property type="entry name" value="Histidine kinase-like ATPase, C-terminal domain"/>
    <property type="match status" value="1"/>
</dbReference>
<keyword evidence="5" id="KW-0547">Nucleotide-binding</keyword>
<dbReference type="CDD" id="cd16917">
    <property type="entry name" value="HATPase_UhpB-NarQ-NarX-like"/>
    <property type="match status" value="1"/>
</dbReference>
<organism evidence="13 14">
    <name type="scientific">Kibdelosporangium banguiense</name>
    <dbReference type="NCBI Taxonomy" id="1365924"/>
    <lineage>
        <taxon>Bacteria</taxon>
        <taxon>Bacillati</taxon>
        <taxon>Actinomycetota</taxon>
        <taxon>Actinomycetes</taxon>
        <taxon>Pseudonocardiales</taxon>
        <taxon>Pseudonocardiaceae</taxon>
        <taxon>Kibdelosporangium</taxon>
    </lineage>
</organism>
<keyword evidence="9" id="KW-0812">Transmembrane</keyword>
<dbReference type="Pfam" id="PF13796">
    <property type="entry name" value="Sensor"/>
    <property type="match status" value="1"/>
</dbReference>
<sequence length="590" mass="64348">MIRDAANATLRGLVLAGLSVVGLVALLAHAIVLVLSVSVGLIVLIPWAVEFGRWVADQRRRFAAKWDGVLIVQPYQPAPPPPQPDDEGMYVSDNTLYKTPRMPALANQIDWVVDDRSTWRDLWWLLVNATLGNIFALTPAFLVVYGALNLPWGGLLAIWGLLSAPILMRVHTNLTVRLLGPSKRRTSAQLSRRLTSWTRSMGLFGMGMLSLVLLVEHLLALVTVVLFPIAAEKGREATNLRRDLSGKWSGTPIARPYLPRPQGIPRWKWVIHDRATWRDLLFLAVDPIVTLGLTVLPSMLVIYAGWGLLVPQSWRWFLSDKDQEWGGGFYGQFAGSDLLAVPMAAVITALAVWMAPYSIKLTGRWTQILLAPTEQAQLALRVQELTQTRAETTDAQAAELRRIERDLHDGAQARLVAMGLGLGALERLIDQDPAAAKTLLAKVRDNSAKALVELRGLVRGIHPPVLADRGLGDAVRALALDTPMPVQVCVNLPRRLDPPVESAAYFAISEALTNVTKHARANTVTVDVVLDGVVLRLTVRDDGCGGADVSRGTGLLGIQRRLSAFDGSMTVHSPVGGPTTVTMTLRVSGD</sequence>
<dbReference type="InterPro" id="IPR050482">
    <property type="entry name" value="Sensor_HK_TwoCompSys"/>
</dbReference>
<evidence type="ECO:0000313" key="13">
    <source>
        <dbReference type="EMBL" id="MBP2324507.1"/>
    </source>
</evidence>
<keyword evidence="3" id="KW-0597">Phosphoprotein</keyword>
<name>A0ABS4TJB2_9PSEU</name>
<keyword evidence="7" id="KW-0067">ATP-binding</keyword>
<proteinExistence type="predicted"/>
<evidence type="ECO:0000256" key="1">
    <source>
        <dbReference type="ARBA" id="ARBA00000085"/>
    </source>
</evidence>
<dbReference type="Gene3D" id="1.20.5.1930">
    <property type="match status" value="1"/>
</dbReference>
<evidence type="ECO:0000256" key="7">
    <source>
        <dbReference type="ARBA" id="ARBA00022840"/>
    </source>
</evidence>
<keyword evidence="9" id="KW-1133">Transmembrane helix</keyword>
<evidence type="ECO:0000259" key="12">
    <source>
        <dbReference type="Pfam" id="PF13796"/>
    </source>
</evidence>
<feature type="transmembrane region" description="Helical" evidence="9">
    <location>
        <begin position="12"/>
        <end position="45"/>
    </location>
</feature>
<feature type="domain" description="Putative sensor" evidence="12">
    <location>
        <begin position="202"/>
        <end position="367"/>
    </location>
</feature>
<accession>A0ABS4TJB2</accession>
<evidence type="ECO:0000256" key="8">
    <source>
        <dbReference type="ARBA" id="ARBA00023012"/>
    </source>
</evidence>
<dbReference type="RefSeq" id="WP_209641835.1">
    <property type="nucleotide sequence ID" value="NZ_JAGINW010000001.1"/>
</dbReference>
<evidence type="ECO:0000259" key="11">
    <source>
        <dbReference type="Pfam" id="PF07730"/>
    </source>
</evidence>
<protein>
    <recommendedName>
        <fullName evidence="2">histidine kinase</fullName>
        <ecNumber evidence="2">2.7.13.3</ecNumber>
    </recommendedName>
</protein>
<gene>
    <name evidence="13" type="ORF">JOF56_004892</name>
</gene>
<feature type="transmembrane region" description="Helical" evidence="9">
    <location>
        <begin position="329"/>
        <end position="355"/>
    </location>
</feature>
<evidence type="ECO:0000256" key="5">
    <source>
        <dbReference type="ARBA" id="ARBA00022741"/>
    </source>
</evidence>
<keyword evidence="4" id="KW-0808">Transferase</keyword>
<dbReference type="InterPro" id="IPR003594">
    <property type="entry name" value="HATPase_dom"/>
</dbReference>
<dbReference type="InterPro" id="IPR011712">
    <property type="entry name" value="Sig_transdc_His_kin_sub3_dim/P"/>
</dbReference>
<keyword evidence="9" id="KW-0472">Membrane</keyword>